<dbReference type="Proteomes" id="UP000661685">
    <property type="component" value="Segment"/>
</dbReference>
<accession>A0A7S5QVW9</accession>
<dbReference type="EMBL" id="MN988466">
    <property type="protein sequence ID" value="QIG67227.1"/>
    <property type="molecule type" value="Genomic_DNA"/>
</dbReference>
<name>A0A7S5QVW9_9CAUD</name>
<gene>
    <name evidence="1" type="ORF">EVB35_047</name>
</gene>
<protein>
    <recommendedName>
        <fullName evidence="3">Lipoprotein</fullName>
    </recommendedName>
</protein>
<evidence type="ECO:0000313" key="1">
    <source>
        <dbReference type="EMBL" id="QIG67227.1"/>
    </source>
</evidence>
<organism evidence="1 2">
    <name type="scientific">Rhizobium phage RHph_TM34</name>
    <dbReference type="NCBI Taxonomy" id="2509556"/>
    <lineage>
        <taxon>Viruses</taxon>
        <taxon>Duplodnaviria</taxon>
        <taxon>Heunggongvirae</taxon>
        <taxon>Uroviricota</taxon>
        <taxon>Caudoviricetes</taxon>
        <taxon>Autographivirales</taxon>
        <taxon>Dunnvirinae</taxon>
        <taxon>Tepoztlanvirus</taxon>
        <taxon>Tepoztlanvirus RHphTM34</taxon>
    </lineage>
</organism>
<sequence>MRKYLACLLLLVVTSCASGPTSNWCLLNQPIRYTQTEIDHLSDTKVEEGVQHNRLGAKLCGWTA</sequence>
<keyword evidence="2" id="KW-1185">Reference proteome</keyword>
<proteinExistence type="predicted"/>
<dbReference type="PROSITE" id="PS51257">
    <property type="entry name" value="PROKAR_LIPOPROTEIN"/>
    <property type="match status" value="1"/>
</dbReference>
<evidence type="ECO:0008006" key="3">
    <source>
        <dbReference type="Google" id="ProtNLM"/>
    </source>
</evidence>
<evidence type="ECO:0000313" key="2">
    <source>
        <dbReference type="Proteomes" id="UP000661685"/>
    </source>
</evidence>
<reference evidence="1" key="1">
    <citation type="submission" date="2020-01" db="EMBL/GenBank/DDBJ databases">
        <title>Patterns of diversity and host range of bacteriophage communities associated with bean-nodulatin bacteria.</title>
        <authorList>
            <person name="Vann Cauwenberghe J."/>
            <person name="Santamaria R.I."/>
            <person name="Bustos P."/>
            <person name="Juarez S."/>
            <person name="Gonzalez V."/>
        </authorList>
    </citation>
    <scope>NUCLEOTIDE SEQUENCE</scope>
</reference>